<protein>
    <recommendedName>
        <fullName evidence="4">EF hand</fullName>
    </recommendedName>
</protein>
<proteinExistence type="predicted"/>
<dbReference type="AlphaFoldDB" id="A0A1I3IG97"/>
<feature type="signal peptide" evidence="1">
    <location>
        <begin position="1"/>
        <end position="19"/>
    </location>
</feature>
<dbReference type="Gene3D" id="1.10.238.10">
    <property type="entry name" value="EF-hand"/>
    <property type="match status" value="1"/>
</dbReference>
<dbReference type="InterPro" id="IPR018247">
    <property type="entry name" value="EF_Hand_1_Ca_BS"/>
</dbReference>
<dbReference type="EMBL" id="FORA01000001">
    <property type="protein sequence ID" value="SFI46823.1"/>
    <property type="molecule type" value="Genomic_DNA"/>
</dbReference>
<reference evidence="2 3" key="1">
    <citation type="submission" date="2016-10" db="EMBL/GenBank/DDBJ databases">
        <authorList>
            <person name="de Groot N.N."/>
        </authorList>
    </citation>
    <scope>NUCLEOTIDE SEQUENCE [LARGE SCALE GENOMIC DNA]</scope>
    <source>
        <strain evidence="2 3">DSM 19073</strain>
    </source>
</reference>
<feature type="chain" id="PRO_5011538275" description="EF hand" evidence="1">
    <location>
        <begin position="20"/>
        <end position="183"/>
    </location>
</feature>
<dbReference type="InterPro" id="IPR011992">
    <property type="entry name" value="EF-hand-dom_pair"/>
</dbReference>
<evidence type="ECO:0000256" key="1">
    <source>
        <dbReference type="SAM" id="SignalP"/>
    </source>
</evidence>
<sequence length="183" mass="20172">MRRAAAIALAALVSGAAAAEVPNVVPSATLTQWLRAQGDVDAAQWRVFDLMHAADQFDGLRPERLDSDLKRMTQDEVSEVTERVMRSDIDDDGAVTLDEFITMEPARTPEDLQREFARYDPDGDRRADRAAVNLGARTAGEAESAANPLREMAAWDLDGDRVATRDEIRRVLDANAPAIWPAR</sequence>
<name>A0A1I3IG97_9RHOB</name>
<keyword evidence="1" id="KW-0732">Signal</keyword>
<evidence type="ECO:0008006" key="4">
    <source>
        <dbReference type="Google" id="ProtNLM"/>
    </source>
</evidence>
<keyword evidence="3" id="KW-1185">Reference proteome</keyword>
<evidence type="ECO:0000313" key="2">
    <source>
        <dbReference type="EMBL" id="SFI46823.1"/>
    </source>
</evidence>
<dbReference type="SUPFAM" id="SSF47473">
    <property type="entry name" value="EF-hand"/>
    <property type="match status" value="1"/>
</dbReference>
<dbReference type="PROSITE" id="PS00018">
    <property type="entry name" value="EF_HAND_1"/>
    <property type="match status" value="1"/>
</dbReference>
<dbReference type="Proteomes" id="UP000199110">
    <property type="component" value="Unassembled WGS sequence"/>
</dbReference>
<accession>A0A1I3IG97</accession>
<evidence type="ECO:0000313" key="3">
    <source>
        <dbReference type="Proteomes" id="UP000199110"/>
    </source>
</evidence>
<dbReference type="STRING" id="390807.SAMN04488095_0951"/>
<organism evidence="2 3">
    <name type="scientific">Jannaschia pohangensis</name>
    <dbReference type="NCBI Taxonomy" id="390807"/>
    <lineage>
        <taxon>Bacteria</taxon>
        <taxon>Pseudomonadati</taxon>
        <taxon>Pseudomonadota</taxon>
        <taxon>Alphaproteobacteria</taxon>
        <taxon>Rhodobacterales</taxon>
        <taxon>Roseobacteraceae</taxon>
        <taxon>Jannaschia</taxon>
    </lineage>
</organism>
<gene>
    <name evidence="2" type="ORF">SAMN04488095_0951</name>
</gene>
<dbReference type="RefSeq" id="WP_139212239.1">
    <property type="nucleotide sequence ID" value="NZ_FORA01000001.1"/>
</dbReference>